<dbReference type="GeneID" id="94287548"/>
<proteinExistence type="predicted"/>
<dbReference type="KEGG" id="phet:94287548"/>
<dbReference type="AlphaFoldDB" id="A0A836KZM2"/>
<dbReference type="RefSeq" id="XP_067753628.1">
    <property type="nucleotide sequence ID" value="XM_067897471.1"/>
</dbReference>
<name>A0A836KZM2_9TRYP</name>
<sequence length="295" mass="32439">MLSSFQLRSYRTLEGGAQRQAHDMLRHSVERLWYPFTQGRRGADLDKYRFCENLAGICCPGNTFTCQVNGHIGGTRVLEDFFATLLSGFDIIHASVESPHEKTPPTPADLCNYTGYYVLAHTRTFLGWKPTPTSLRAADPHPMRLETVAHDRTEPGLSNTPADATLHSPSLLNELKGAGNRAATKALDNELNATAVHSNTASNVYTLVVPFTTHVEGLVGHGCLSHLVLRTPVMEILRTRTECPEVVQKCLESSDALRMFAMLRRAGVRPELITANTLLSASKQNEAWSSALGIL</sequence>
<accession>A0A836KZM2</accession>
<gene>
    <name evidence="1" type="ORF">JKF63_01424</name>
</gene>
<reference evidence="1 2" key="1">
    <citation type="submission" date="2021-02" db="EMBL/GenBank/DDBJ databases">
        <title>Porcisia hertigi Genome sequencing and assembly.</title>
        <authorList>
            <person name="Almutairi H."/>
            <person name="Gatherer D."/>
        </authorList>
    </citation>
    <scope>NUCLEOTIDE SEQUENCE [LARGE SCALE GENOMIC DNA]</scope>
    <source>
        <strain evidence="1 2">C119</strain>
    </source>
</reference>
<dbReference type="EMBL" id="JAFJZO010000035">
    <property type="protein sequence ID" value="KAG5492844.1"/>
    <property type="molecule type" value="Genomic_DNA"/>
</dbReference>
<evidence type="ECO:0000313" key="2">
    <source>
        <dbReference type="Proteomes" id="UP000674318"/>
    </source>
</evidence>
<dbReference type="Proteomes" id="UP000674318">
    <property type="component" value="Chromosome 35"/>
</dbReference>
<protein>
    <submittedName>
        <fullName evidence="1">Uncharacterized protein</fullName>
    </submittedName>
</protein>
<comment type="caution">
    <text evidence="1">The sequence shown here is derived from an EMBL/GenBank/DDBJ whole genome shotgun (WGS) entry which is preliminary data.</text>
</comment>
<keyword evidence="2" id="KW-1185">Reference proteome</keyword>
<dbReference type="OrthoDB" id="272317at2759"/>
<evidence type="ECO:0000313" key="1">
    <source>
        <dbReference type="EMBL" id="KAG5492844.1"/>
    </source>
</evidence>
<organism evidence="1 2">
    <name type="scientific">Porcisia hertigi</name>
    <dbReference type="NCBI Taxonomy" id="2761500"/>
    <lineage>
        <taxon>Eukaryota</taxon>
        <taxon>Discoba</taxon>
        <taxon>Euglenozoa</taxon>
        <taxon>Kinetoplastea</taxon>
        <taxon>Metakinetoplastina</taxon>
        <taxon>Trypanosomatida</taxon>
        <taxon>Trypanosomatidae</taxon>
        <taxon>Leishmaniinae</taxon>
        <taxon>Porcisia</taxon>
    </lineage>
</organism>